<feature type="compositionally biased region" description="Low complexity" evidence="1">
    <location>
        <begin position="267"/>
        <end position="288"/>
    </location>
</feature>
<evidence type="ECO:0000313" key="5">
    <source>
        <dbReference type="Proteomes" id="UP001596310"/>
    </source>
</evidence>
<sequence>MDFRRIELIFLIVFLALDIFLFASFTQNDSDTPYTTTTNLSDAEAIAQDMKDDHITVDKLSDDSDEGFYLASKTEDLLVKSLAQLTGQTTSYNYDTHKLTSQFNTPLTYNKKQMISELKNFIKSADNVLYGDQYTYIAGMSDPKNTLVFAQKIKQGVVLDAQGTLTFNVNNDVITGYTQTYLPNVTVLREKQTTISAQDAIQLLYTSSELPANSKIVWYRLGYSELIDVRGSVIYVPVWNVMVQHKGTKNESLKKVNALTRTVVKGSTTTNDPNASSSNSSSVTTAGD</sequence>
<dbReference type="Proteomes" id="UP001596310">
    <property type="component" value="Unassembled WGS sequence"/>
</dbReference>
<feature type="domain" description="Regulatory protein YycH-like" evidence="3">
    <location>
        <begin position="40"/>
        <end position="258"/>
    </location>
</feature>
<keyword evidence="2" id="KW-1133">Transmembrane helix</keyword>
<protein>
    <submittedName>
        <fullName evidence="4">Two-component system regulatory protein YycI</fullName>
    </submittedName>
</protein>
<organism evidence="4 5">
    <name type="scientific">Lapidilactobacillus achengensis</name>
    <dbReference type="NCBI Taxonomy" id="2486000"/>
    <lineage>
        <taxon>Bacteria</taxon>
        <taxon>Bacillati</taxon>
        <taxon>Bacillota</taxon>
        <taxon>Bacilli</taxon>
        <taxon>Lactobacillales</taxon>
        <taxon>Lactobacillaceae</taxon>
        <taxon>Lapidilactobacillus</taxon>
    </lineage>
</organism>
<feature type="region of interest" description="Disordered" evidence="1">
    <location>
        <begin position="264"/>
        <end position="288"/>
    </location>
</feature>
<keyword evidence="2" id="KW-0812">Transmembrane</keyword>
<evidence type="ECO:0000313" key="4">
    <source>
        <dbReference type="EMBL" id="MFC6314780.1"/>
    </source>
</evidence>
<dbReference type="RefSeq" id="WP_125601583.1">
    <property type="nucleotide sequence ID" value="NZ_JBHSSM010000014.1"/>
</dbReference>
<evidence type="ECO:0000259" key="3">
    <source>
        <dbReference type="Pfam" id="PF09648"/>
    </source>
</evidence>
<accession>A0ABW1ULF5</accession>
<keyword evidence="5" id="KW-1185">Reference proteome</keyword>
<dbReference type="InterPro" id="IPR018604">
    <property type="entry name" value="YycI-like"/>
</dbReference>
<feature type="transmembrane region" description="Helical" evidence="2">
    <location>
        <begin position="7"/>
        <end position="25"/>
    </location>
</feature>
<comment type="caution">
    <text evidence="4">The sequence shown here is derived from an EMBL/GenBank/DDBJ whole genome shotgun (WGS) entry which is preliminary data.</text>
</comment>
<evidence type="ECO:0000256" key="2">
    <source>
        <dbReference type="SAM" id="Phobius"/>
    </source>
</evidence>
<reference evidence="5" key="1">
    <citation type="journal article" date="2019" name="Int. J. Syst. Evol. Microbiol.">
        <title>The Global Catalogue of Microorganisms (GCM) 10K type strain sequencing project: providing services to taxonomists for standard genome sequencing and annotation.</title>
        <authorList>
            <consortium name="The Broad Institute Genomics Platform"/>
            <consortium name="The Broad Institute Genome Sequencing Center for Infectious Disease"/>
            <person name="Wu L."/>
            <person name="Ma J."/>
        </authorList>
    </citation>
    <scope>NUCLEOTIDE SEQUENCE [LARGE SCALE GENOMIC DNA]</scope>
    <source>
        <strain evidence="5">CCM 8897</strain>
    </source>
</reference>
<gene>
    <name evidence="4" type="ORF">ACFQHW_04260</name>
</gene>
<name>A0ABW1ULF5_9LACO</name>
<proteinExistence type="predicted"/>
<dbReference type="Pfam" id="PF09648">
    <property type="entry name" value="YycI"/>
    <property type="match status" value="1"/>
</dbReference>
<dbReference type="EMBL" id="JBHSSM010000014">
    <property type="protein sequence ID" value="MFC6314780.1"/>
    <property type="molecule type" value="Genomic_DNA"/>
</dbReference>
<evidence type="ECO:0000256" key="1">
    <source>
        <dbReference type="SAM" id="MobiDB-lite"/>
    </source>
</evidence>
<dbReference type="Gene3D" id="2.40.128.690">
    <property type="entry name" value="YycH protein, domain 3-like"/>
    <property type="match status" value="1"/>
</dbReference>
<keyword evidence="2" id="KW-0472">Membrane</keyword>